<evidence type="ECO:0000313" key="7">
    <source>
        <dbReference type="Proteomes" id="UP000015101"/>
    </source>
</evidence>
<dbReference type="GO" id="GO:0005829">
    <property type="term" value="C:cytosol"/>
    <property type="evidence" value="ECO:0000318"/>
    <property type="project" value="GO_Central"/>
</dbReference>
<dbReference type="FunFam" id="1.25.40.10:FF:000060">
    <property type="entry name" value="Golgi to ER traffic protein 4 homolog"/>
    <property type="match status" value="1"/>
</dbReference>
<dbReference type="AlphaFoldDB" id="T1G296"/>
<dbReference type="GO" id="GO:0045048">
    <property type="term" value="P:protein insertion into ER membrane"/>
    <property type="evidence" value="ECO:0000318"/>
    <property type="project" value="GO_Central"/>
</dbReference>
<dbReference type="GO" id="GO:0071818">
    <property type="term" value="C:BAT3 complex"/>
    <property type="evidence" value="ECO:0000318"/>
    <property type="project" value="GO_Central"/>
</dbReference>
<dbReference type="eggNOG" id="KOG3024">
    <property type="taxonomic scope" value="Eukaryota"/>
</dbReference>
<evidence type="ECO:0000313" key="5">
    <source>
        <dbReference type="EMBL" id="ESO07612.1"/>
    </source>
</evidence>
<gene>
    <name evidence="6" type="primary">20215194</name>
    <name evidence="5" type="ORF">HELRODRAFT_75748</name>
</gene>
<keyword evidence="3" id="KW-0813">Transport</keyword>
<proteinExistence type="inferred from homology"/>
<reference evidence="6" key="3">
    <citation type="submission" date="2015-06" db="UniProtKB">
        <authorList>
            <consortium name="EnsemblMetazoa"/>
        </authorList>
    </citation>
    <scope>IDENTIFICATION</scope>
</reference>
<name>T1G296_HELRO</name>
<dbReference type="EnsemblMetazoa" id="HelroT75748">
    <property type="protein sequence ID" value="HelroP75748"/>
    <property type="gene ID" value="HelroG75748"/>
</dbReference>
<evidence type="ECO:0008006" key="8">
    <source>
        <dbReference type="Google" id="ProtNLM"/>
    </source>
</evidence>
<dbReference type="STRING" id="6412.T1G296"/>
<dbReference type="Proteomes" id="UP000015101">
    <property type="component" value="Unassembled WGS sequence"/>
</dbReference>
<evidence type="ECO:0000256" key="3">
    <source>
        <dbReference type="ARBA" id="ARBA00022448"/>
    </source>
</evidence>
<evidence type="ECO:0000256" key="1">
    <source>
        <dbReference type="ARBA" id="ARBA00004514"/>
    </source>
</evidence>
<reference evidence="5 7" key="2">
    <citation type="journal article" date="2013" name="Nature">
        <title>Insights into bilaterian evolution from three spiralian genomes.</title>
        <authorList>
            <person name="Simakov O."/>
            <person name="Marletaz F."/>
            <person name="Cho S.J."/>
            <person name="Edsinger-Gonzales E."/>
            <person name="Havlak P."/>
            <person name="Hellsten U."/>
            <person name="Kuo D.H."/>
            <person name="Larsson T."/>
            <person name="Lv J."/>
            <person name="Arendt D."/>
            <person name="Savage R."/>
            <person name="Osoegawa K."/>
            <person name="de Jong P."/>
            <person name="Grimwood J."/>
            <person name="Chapman J.A."/>
            <person name="Shapiro H."/>
            <person name="Aerts A."/>
            <person name="Otillar R.P."/>
            <person name="Terry A.Y."/>
            <person name="Boore J.L."/>
            <person name="Grigoriev I.V."/>
            <person name="Lindberg D.R."/>
            <person name="Seaver E.C."/>
            <person name="Weisblat D.A."/>
            <person name="Putnam N.H."/>
            <person name="Rokhsar D.S."/>
        </authorList>
    </citation>
    <scope>NUCLEOTIDE SEQUENCE</scope>
</reference>
<keyword evidence="4" id="KW-0963">Cytoplasm</keyword>
<evidence type="ECO:0000256" key="2">
    <source>
        <dbReference type="ARBA" id="ARBA00005351"/>
    </source>
</evidence>
<comment type="similarity">
    <text evidence="2">Belongs to the GET4 family.</text>
</comment>
<dbReference type="OMA" id="LMDMMGM"/>
<dbReference type="HOGENOM" id="CLU_046061_2_0_1"/>
<dbReference type="PANTHER" id="PTHR12875:SF0">
    <property type="entry name" value="GOLGI TO ER TRAFFIC PROTEIN 4 HOMOLOG"/>
    <property type="match status" value="1"/>
</dbReference>
<dbReference type="Pfam" id="PF04190">
    <property type="entry name" value="GET4"/>
    <property type="match status" value="1"/>
</dbReference>
<dbReference type="InterPro" id="IPR011990">
    <property type="entry name" value="TPR-like_helical_dom_sf"/>
</dbReference>
<dbReference type="InterPro" id="IPR007317">
    <property type="entry name" value="GET4"/>
</dbReference>
<evidence type="ECO:0000313" key="6">
    <source>
        <dbReference type="EnsemblMetazoa" id="HelroP75748"/>
    </source>
</evidence>
<organism evidence="6 7">
    <name type="scientific">Helobdella robusta</name>
    <name type="common">Californian leech</name>
    <dbReference type="NCBI Taxonomy" id="6412"/>
    <lineage>
        <taxon>Eukaryota</taxon>
        <taxon>Metazoa</taxon>
        <taxon>Spiralia</taxon>
        <taxon>Lophotrochozoa</taxon>
        <taxon>Annelida</taxon>
        <taxon>Clitellata</taxon>
        <taxon>Hirudinea</taxon>
        <taxon>Rhynchobdellida</taxon>
        <taxon>Glossiphoniidae</taxon>
        <taxon>Helobdella</taxon>
    </lineage>
</organism>
<dbReference type="PANTHER" id="PTHR12875">
    <property type="entry name" value="GOLGI TO ER TRAFFIC PROTEIN 4 HOMOLOG"/>
    <property type="match status" value="1"/>
</dbReference>
<sequence>MAATDEKAGKIKNSIQTKLNNCEFYEAHQLYKVLFFRYSSQKKNKEALDLTYDGSLALFNAQQMSSGVDLALIFVDFLEKSNATPDSENIARVSKLHSLIAMDHVERQKFVGLALHWVHKCSHALLHGEFGINYWHEKDYIQARYHLVRSHKGEACASMLIEYHVTCGYPNEVDLFIVQAVLQILCLTNKQIAATCFNRYTSKHPQVEAGPPYIKPLLNFLWMLLIAIDKGSLSIFTVLCEQYDLSLKRDPSYHDYLARIAHIFFNVSPPKKNNYGIFG</sequence>
<comment type="subcellular location">
    <subcellularLocation>
        <location evidence="1">Cytoplasm</location>
        <location evidence="1">Cytosol</location>
    </subcellularLocation>
</comment>
<dbReference type="EMBL" id="KB096183">
    <property type="protein sequence ID" value="ESO07612.1"/>
    <property type="molecule type" value="Genomic_DNA"/>
</dbReference>
<protein>
    <recommendedName>
        <fullName evidence="8">Golgi to ER traffic protein 4 homolog</fullName>
    </recommendedName>
</protein>
<dbReference type="OrthoDB" id="10252405at2759"/>
<dbReference type="CTD" id="20215194"/>
<dbReference type="GeneID" id="20215194"/>
<dbReference type="KEGG" id="hro:HELRODRAFT_75748"/>
<dbReference type="Gene3D" id="1.25.40.10">
    <property type="entry name" value="Tetratricopeptide repeat domain"/>
    <property type="match status" value="1"/>
</dbReference>
<evidence type="ECO:0000256" key="4">
    <source>
        <dbReference type="ARBA" id="ARBA00022490"/>
    </source>
</evidence>
<dbReference type="EMBL" id="AMQM01003485">
    <property type="status" value="NOT_ANNOTATED_CDS"/>
    <property type="molecule type" value="Genomic_DNA"/>
</dbReference>
<dbReference type="RefSeq" id="XP_009014223.1">
    <property type="nucleotide sequence ID" value="XM_009015975.1"/>
</dbReference>
<reference evidence="7" key="1">
    <citation type="submission" date="2012-12" db="EMBL/GenBank/DDBJ databases">
        <authorList>
            <person name="Hellsten U."/>
            <person name="Grimwood J."/>
            <person name="Chapman J.A."/>
            <person name="Shapiro H."/>
            <person name="Aerts A."/>
            <person name="Otillar R.P."/>
            <person name="Terry A.Y."/>
            <person name="Boore J.L."/>
            <person name="Simakov O."/>
            <person name="Marletaz F."/>
            <person name="Cho S.-J."/>
            <person name="Edsinger-Gonzales E."/>
            <person name="Havlak P."/>
            <person name="Kuo D.-H."/>
            <person name="Larsson T."/>
            <person name="Lv J."/>
            <person name="Arendt D."/>
            <person name="Savage R."/>
            <person name="Osoegawa K."/>
            <person name="de Jong P."/>
            <person name="Lindberg D.R."/>
            <person name="Seaver E.C."/>
            <person name="Weisblat D.A."/>
            <person name="Putnam N.H."/>
            <person name="Grigoriev I.V."/>
            <person name="Rokhsar D.S."/>
        </authorList>
    </citation>
    <scope>NUCLEOTIDE SEQUENCE</scope>
</reference>
<dbReference type="InParanoid" id="T1G296"/>
<accession>T1G296</accession>
<dbReference type="FunCoup" id="T1G296">
    <property type="interactions" value="1608"/>
</dbReference>
<keyword evidence="7" id="KW-1185">Reference proteome</keyword>